<comment type="subcellular location">
    <subcellularLocation>
        <location evidence="1">Membrane</location>
        <topology evidence="1">Multi-pass membrane protein</topology>
    </subcellularLocation>
</comment>
<feature type="transmembrane region" description="Helical" evidence="5">
    <location>
        <begin position="147"/>
        <end position="169"/>
    </location>
</feature>
<protein>
    <submittedName>
        <fullName evidence="6">DUF4870 domain-containing protein</fullName>
    </submittedName>
</protein>
<evidence type="ECO:0000256" key="5">
    <source>
        <dbReference type="SAM" id="Phobius"/>
    </source>
</evidence>
<keyword evidence="4 5" id="KW-0472">Membrane</keyword>
<sequence>MSYQAAGFNPNQTAIRSMQQIAAGATSAAAPATPVVQPIRYAKDLQAAVTAPETVATVDTASHTAEAIATAAATSAAGAAHSSGSSDQTPTQAYATAQSLDADVAKDQRDIAAVMWLSSLIFLLIPGMLVLLNQNASPYLKQQAREALNWTATFVLGSIVCTILTIIFIGGPLQVLLGVAHLVFCLMGANAARNGHAFRVPMTWRPLQD</sequence>
<dbReference type="InterPro" id="IPR019109">
    <property type="entry name" value="MamF_MmsF"/>
</dbReference>
<keyword evidence="3 5" id="KW-1133">Transmembrane helix</keyword>
<keyword evidence="7" id="KW-1185">Reference proteome</keyword>
<evidence type="ECO:0000256" key="2">
    <source>
        <dbReference type="ARBA" id="ARBA00022692"/>
    </source>
</evidence>
<accession>A0ABY4E919</accession>
<evidence type="ECO:0000256" key="3">
    <source>
        <dbReference type="ARBA" id="ARBA00022989"/>
    </source>
</evidence>
<gene>
    <name evidence="6" type="ORF">LVJ82_08450</name>
</gene>
<feature type="transmembrane region" description="Helical" evidence="5">
    <location>
        <begin position="113"/>
        <end position="135"/>
    </location>
</feature>
<dbReference type="Proteomes" id="UP000832011">
    <property type="component" value="Chromosome"/>
</dbReference>
<evidence type="ECO:0000313" key="6">
    <source>
        <dbReference type="EMBL" id="UOO90978.1"/>
    </source>
</evidence>
<reference evidence="6 7" key="1">
    <citation type="journal article" date="2022" name="Res Sq">
        <title>Evolution of multicellular longitudinally dividing oral cavity symbionts (Neisseriaceae).</title>
        <authorList>
            <person name="Nyongesa S."/>
            <person name="Weber P."/>
            <person name="Bernet E."/>
            <person name="Pullido F."/>
            <person name="Nieckarz M."/>
            <person name="Delaby M."/>
            <person name="Nieves C."/>
            <person name="Viehboeck T."/>
            <person name="Krause N."/>
            <person name="Rivera-Millot A."/>
            <person name="Nakamura A."/>
            <person name="Vischer N."/>
            <person name="VanNieuwenhze M."/>
            <person name="Brun Y."/>
            <person name="Cava F."/>
            <person name="Bulgheresi S."/>
            <person name="Veyrier F."/>
        </authorList>
    </citation>
    <scope>NUCLEOTIDE SEQUENCE [LARGE SCALE GENOMIC DNA]</scope>
    <source>
        <strain evidence="6 7">SN4</strain>
    </source>
</reference>
<evidence type="ECO:0000256" key="1">
    <source>
        <dbReference type="ARBA" id="ARBA00004141"/>
    </source>
</evidence>
<dbReference type="RefSeq" id="WP_058305249.1">
    <property type="nucleotide sequence ID" value="NZ_CABKVG010000006.1"/>
</dbReference>
<proteinExistence type="predicted"/>
<feature type="transmembrane region" description="Helical" evidence="5">
    <location>
        <begin position="175"/>
        <end position="192"/>
    </location>
</feature>
<evidence type="ECO:0000313" key="7">
    <source>
        <dbReference type="Proteomes" id="UP000832011"/>
    </source>
</evidence>
<keyword evidence="2 5" id="KW-0812">Transmembrane</keyword>
<name>A0ABY4E919_9NEIS</name>
<evidence type="ECO:0000256" key="4">
    <source>
        <dbReference type="ARBA" id="ARBA00023136"/>
    </source>
</evidence>
<dbReference type="EMBL" id="CP091511">
    <property type="protein sequence ID" value="UOO90978.1"/>
    <property type="molecule type" value="Genomic_DNA"/>
</dbReference>
<dbReference type="Pfam" id="PF09685">
    <property type="entry name" value="MamF_MmsF"/>
    <property type="match status" value="1"/>
</dbReference>
<organism evidence="6 7">
    <name type="scientific">Vitreoscilla massiliensis</name>
    <dbReference type="NCBI Taxonomy" id="1689272"/>
    <lineage>
        <taxon>Bacteria</taxon>
        <taxon>Pseudomonadati</taxon>
        <taxon>Pseudomonadota</taxon>
        <taxon>Betaproteobacteria</taxon>
        <taxon>Neisseriales</taxon>
        <taxon>Neisseriaceae</taxon>
        <taxon>Vitreoscilla</taxon>
    </lineage>
</organism>